<evidence type="ECO:0000313" key="4">
    <source>
        <dbReference type="WBParaSite" id="OFLC_0000150401-mRNA-1"/>
    </source>
</evidence>
<name>A0A183H1Z5_9BILA</name>
<feature type="compositionally biased region" description="Polar residues" evidence="1">
    <location>
        <begin position="56"/>
        <end position="66"/>
    </location>
</feature>
<organism evidence="4">
    <name type="scientific">Onchocerca flexuosa</name>
    <dbReference type="NCBI Taxonomy" id="387005"/>
    <lineage>
        <taxon>Eukaryota</taxon>
        <taxon>Metazoa</taxon>
        <taxon>Ecdysozoa</taxon>
        <taxon>Nematoda</taxon>
        <taxon>Chromadorea</taxon>
        <taxon>Rhabditida</taxon>
        <taxon>Spirurina</taxon>
        <taxon>Spiruromorpha</taxon>
        <taxon>Filarioidea</taxon>
        <taxon>Onchocercidae</taxon>
        <taxon>Onchocerca</taxon>
    </lineage>
</organism>
<dbReference type="Proteomes" id="UP000267606">
    <property type="component" value="Unassembled WGS sequence"/>
</dbReference>
<sequence length="157" mass="17467">MYNCRALRFKKFVQSVSAVDKSGDKSRKKERLKKMSSEILIYLLVSLLSATAQNVESGNSTVEEATSSSSPSSSLPVQLKSNSKSEVHEQNFATQTIAFWKKGFSLPQIKRARELGAPSFSIFDQKSTPPVISEIDRGSTTEMQSDHSKYQNATHEE</sequence>
<dbReference type="AlphaFoldDB" id="A0A183H1Z5"/>
<feature type="region of interest" description="Disordered" evidence="1">
    <location>
        <begin position="56"/>
        <end position="87"/>
    </location>
</feature>
<evidence type="ECO:0000256" key="1">
    <source>
        <dbReference type="SAM" id="MobiDB-lite"/>
    </source>
</evidence>
<reference evidence="2 3" key="2">
    <citation type="submission" date="2018-11" db="EMBL/GenBank/DDBJ databases">
        <authorList>
            <consortium name="Pathogen Informatics"/>
        </authorList>
    </citation>
    <scope>NUCLEOTIDE SEQUENCE [LARGE SCALE GENOMIC DNA]</scope>
</reference>
<dbReference type="EMBL" id="UZAJ01000721">
    <property type="protein sequence ID" value="VDO29789.1"/>
    <property type="molecule type" value="Genomic_DNA"/>
</dbReference>
<keyword evidence="3" id="KW-1185">Reference proteome</keyword>
<protein>
    <submittedName>
        <fullName evidence="4">DUF4148 domain-containing protein</fullName>
    </submittedName>
</protein>
<evidence type="ECO:0000313" key="3">
    <source>
        <dbReference type="Proteomes" id="UP000267606"/>
    </source>
</evidence>
<reference evidence="4" key="1">
    <citation type="submission" date="2016-06" db="UniProtKB">
        <authorList>
            <consortium name="WormBaseParasite"/>
        </authorList>
    </citation>
    <scope>IDENTIFICATION</scope>
</reference>
<dbReference type="WBParaSite" id="OFLC_0000150401-mRNA-1">
    <property type="protein sequence ID" value="OFLC_0000150401-mRNA-1"/>
    <property type="gene ID" value="OFLC_0000150401"/>
</dbReference>
<feature type="compositionally biased region" description="Basic and acidic residues" evidence="1">
    <location>
        <begin position="134"/>
        <end position="157"/>
    </location>
</feature>
<accession>A0A183H1Z5</accession>
<feature type="region of interest" description="Disordered" evidence="1">
    <location>
        <begin position="127"/>
        <end position="157"/>
    </location>
</feature>
<gene>
    <name evidence="2" type="ORF">OFLC_LOCUS1505</name>
</gene>
<evidence type="ECO:0000313" key="2">
    <source>
        <dbReference type="EMBL" id="VDO29789.1"/>
    </source>
</evidence>
<proteinExistence type="predicted"/>